<feature type="region of interest" description="Disordered" evidence="1">
    <location>
        <begin position="62"/>
        <end position="105"/>
    </location>
</feature>
<sequence>MSQQSIGKKQRLSFNSNHTKMRVLWISCLLIGSISCVPAGKKYDSGAADAGFWRQPNHGNWFSGGGVSSDPGSSSSRPSVPNPSSGKPHKLSAAQNAPSHAAPGILSRPNMAGGNFFGGHLTYAASQPSGYDSGALGGGYGYGGSGAAGSGAADPGFWRSVRYNSPVVSSYGAAYPASQPSGYDSGALGGGYGYGGGYASSGSGSAGDASYAFVTSSDAGDESPEPVFSDVSDLEPVYAISSRSSLFETAPVGKKSHISFNSDLKLYPPNYTRMRMLWISCLLIGSISCVSAGKKYGSGAAGSGAADPGFWRSVRYNSPVVSSYGAAYPASQPSGYDSGALGGGYGYGGYASSGSGSAGDASYAFVTSSDAGDESPEPVFSDVSDLEPVYAFSSRSRYQRGRAMYTKTRYTPGESGPVVMSVSGATSEVSNQNYPAKAPAK</sequence>
<keyword evidence="4" id="KW-1185">Reference proteome</keyword>
<feature type="compositionally biased region" description="Low complexity" evidence="1">
    <location>
        <begin position="68"/>
        <end position="86"/>
    </location>
</feature>
<feature type="signal peptide" evidence="2">
    <location>
        <begin position="1"/>
        <end position="36"/>
    </location>
</feature>
<evidence type="ECO:0000256" key="2">
    <source>
        <dbReference type="SAM" id="SignalP"/>
    </source>
</evidence>
<name>A0AAV1PE38_SCOSC</name>
<organism evidence="3 4">
    <name type="scientific">Scomber scombrus</name>
    <name type="common">Atlantic mackerel</name>
    <name type="synonym">Scomber vernalis</name>
    <dbReference type="NCBI Taxonomy" id="13677"/>
    <lineage>
        <taxon>Eukaryota</taxon>
        <taxon>Metazoa</taxon>
        <taxon>Chordata</taxon>
        <taxon>Craniata</taxon>
        <taxon>Vertebrata</taxon>
        <taxon>Euteleostomi</taxon>
        <taxon>Actinopterygii</taxon>
        <taxon>Neopterygii</taxon>
        <taxon>Teleostei</taxon>
        <taxon>Neoteleostei</taxon>
        <taxon>Acanthomorphata</taxon>
        <taxon>Pelagiaria</taxon>
        <taxon>Scombriformes</taxon>
        <taxon>Scombridae</taxon>
        <taxon>Scomber</taxon>
    </lineage>
</organism>
<dbReference type="Proteomes" id="UP001314229">
    <property type="component" value="Unassembled WGS sequence"/>
</dbReference>
<evidence type="ECO:0000313" key="4">
    <source>
        <dbReference type="Proteomes" id="UP001314229"/>
    </source>
</evidence>
<dbReference type="EMBL" id="CAWUFR010000150">
    <property type="protein sequence ID" value="CAK6970162.1"/>
    <property type="molecule type" value="Genomic_DNA"/>
</dbReference>
<gene>
    <name evidence="3" type="ORF">FSCOSCO3_A034306</name>
</gene>
<reference evidence="3 4" key="1">
    <citation type="submission" date="2024-01" db="EMBL/GenBank/DDBJ databases">
        <authorList>
            <person name="Alioto T."/>
            <person name="Alioto T."/>
            <person name="Gomez Garrido J."/>
        </authorList>
    </citation>
    <scope>NUCLEOTIDE SEQUENCE [LARGE SCALE GENOMIC DNA]</scope>
</reference>
<feature type="non-terminal residue" evidence="3">
    <location>
        <position position="441"/>
    </location>
</feature>
<proteinExistence type="predicted"/>
<feature type="chain" id="PRO_5043684948" evidence="2">
    <location>
        <begin position="37"/>
        <end position="441"/>
    </location>
</feature>
<accession>A0AAV1PE38</accession>
<dbReference type="AlphaFoldDB" id="A0AAV1PE38"/>
<keyword evidence="2" id="KW-0732">Signal</keyword>
<comment type="caution">
    <text evidence="3">The sequence shown here is derived from an EMBL/GenBank/DDBJ whole genome shotgun (WGS) entry which is preliminary data.</text>
</comment>
<dbReference type="Pfam" id="PF07117">
    <property type="entry name" value="DUF1373"/>
    <property type="match status" value="2"/>
</dbReference>
<evidence type="ECO:0000256" key="1">
    <source>
        <dbReference type="SAM" id="MobiDB-lite"/>
    </source>
</evidence>
<protein>
    <submittedName>
        <fullName evidence="3">Fibroin heavy chain-like</fullName>
    </submittedName>
</protein>
<dbReference type="InterPro" id="IPR009803">
    <property type="entry name" value="DUF1373"/>
</dbReference>
<evidence type="ECO:0000313" key="3">
    <source>
        <dbReference type="EMBL" id="CAK6970162.1"/>
    </source>
</evidence>